<reference evidence="1 2" key="1">
    <citation type="journal article" date="2014" name="Agronomy (Basel)">
        <title>A Draft Genome Sequence for Ensete ventricosum, the Drought-Tolerant Tree Against Hunger.</title>
        <authorList>
            <person name="Harrison J."/>
            <person name="Moore K.A."/>
            <person name="Paszkiewicz K."/>
            <person name="Jones T."/>
            <person name="Grant M."/>
            <person name="Ambacheew D."/>
            <person name="Muzemil S."/>
            <person name="Studholme D.J."/>
        </authorList>
    </citation>
    <scope>NUCLEOTIDE SEQUENCE [LARGE SCALE GENOMIC DNA]</scope>
</reference>
<accession>A0A426XPA2</accession>
<comment type="caution">
    <text evidence="1">The sequence shown here is derived from an EMBL/GenBank/DDBJ whole genome shotgun (WGS) entry which is preliminary data.</text>
</comment>
<name>A0A426XPA2_ENSVE</name>
<dbReference type="Proteomes" id="UP000287651">
    <property type="component" value="Unassembled WGS sequence"/>
</dbReference>
<dbReference type="AlphaFoldDB" id="A0A426XPA2"/>
<dbReference type="EMBL" id="AMZH03018718">
    <property type="protein sequence ID" value="RRT41252.1"/>
    <property type="molecule type" value="Genomic_DNA"/>
</dbReference>
<evidence type="ECO:0000313" key="1">
    <source>
        <dbReference type="EMBL" id="RRT41252.1"/>
    </source>
</evidence>
<organism evidence="1 2">
    <name type="scientific">Ensete ventricosum</name>
    <name type="common">Abyssinian banana</name>
    <name type="synonym">Musa ensete</name>
    <dbReference type="NCBI Taxonomy" id="4639"/>
    <lineage>
        <taxon>Eukaryota</taxon>
        <taxon>Viridiplantae</taxon>
        <taxon>Streptophyta</taxon>
        <taxon>Embryophyta</taxon>
        <taxon>Tracheophyta</taxon>
        <taxon>Spermatophyta</taxon>
        <taxon>Magnoliopsida</taxon>
        <taxon>Liliopsida</taxon>
        <taxon>Zingiberales</taxon>
        <taxon>Musaceae</taxon>
        <taxon>Ensete</taxon>
    </lineage>
</organism>
<sequence>MCRDCLKRPSMSLQLPLLLRQEPPTPSRLHVCEASRRPNLPNARVSNRWERQWRVEE</sequence>
<evidence type="ECO:0000313" key="2">
    <source>
        <dbReference type="Proteomes" id="UP000287651"/>
    </source>
</evidence>
<gene>
    <name evidence="1" type="ORF">B296_00030363</name>
</gene>
<protein>
    <submittedName>
        <fullName evidence="1">Uncharacterized protein</fullName>
    </submittedName>
</protein>
<proteinExistence type="predicted"/>